<dbReference type="InterPro" id="IPR012340">
    <property type="entry name" value="NA-bd_OB-fold"/>
</dbReference>
<evidence type="ECO:0000259" key="9">
    <source>
        <dbReference type="Pfam" id="PF07499"/>
    </source>
</evidence>
<dbReference type="EMBL" id="CP006841">
    <property type="protein sequence ID" value="ALA67325.1"/>
    <property type="molecule type" value="Genomic_DNA"/>
</dbReference>
<dbReference type="GO" id="GO:0006281">
    <property type="term" value="P:DNA repair"/>
    <property type="evidence" value="ECO:0007669"/>
    <property type="project" value="UniProtKB-UniRule"/>
</dbReference>
<feature type="region of interest" description="Domain III" evidence="6">
    <location>
        <begin position="155"/>
        <end position="209"/>
    </location>
</feature>
<evidence type="ECO:0000256" key="2">
    <source>
        <dbReference type="ARBA" id="ARBA00022763"/>
    </source>
</evidence>
<evidence type="ECO:0000256" key="7">
    <source>
        <dbReference type="SAM" id="Coils"/>
    </source>
</evidence>
<dbReference type="GO" id="GO:0005524">
    <property type="term" value="F:ATP binding"/>
    <property type="evidence" value="ECO:0007669"/>
    <property type="project" value="InterPro"/>
</dbReference>
<dbReference type="RefSeq" id="WP_053412088.1">
    <property type="nucleotide sequence ID" value="NZ_CP006841.1"/>
</dbReference>
<dbReference type="InterPro" id="IPR011114">
    <property type="entry name" value="RuvA_C"/>
</dbReference>
<dbReference type="SUPFAM" id="SSF50249">
    <property type="entry name" value="Nucleic acid-binding proteins"/>
    <property type="match status" value="1"/>
</dbReference>
<organism evidence="10 11">
    <name type="scientific">Corynebacterium lactis RW2-5</name>
    <dbReference type="NCBI Taxonomy" id="1408189"/>
    <lineage>
        <taxon>Bacteria</taxon>
        <taxon>Bacillati</taxon>
        <taxon>Actinomycetota</taxon>
        <taxon>Actinomycetes</taxon>
        <taxon>Mycobacteriales</taxon>
        <taxon>Corynebacteriaceae</taxon>
        <taxon>Corynebacterium</taxon>
    </lineage>
</organism>
<dbReference type="GO" id="GO:0005737">
    <property type="term" value="C:cytoplasm"/>
    <property type="evidence" value="ECO:0007669"/>
    <property type="project" value="UniProtKB-SubCell"/>
</dbReference>
<dbReference type="PATRIC" id="fig|1408189.4.peg.1168"/>
<dbReference type="Gene3D" id="1.10.8.10">
    <property type="entry name" value="DNA helicase RuvA subunit, C-terminal domain"/>
    <property type="match status" value="1"/>
</dbReference>
<reference evidence="10 11" key="1">
    <citation type="submission" date="2013-10" db="EMBL/GenBank/DDBJ databases">
        <title>Complete genome sequence of Corynebacterium lactis DSM 45799(T), isolated from raw cow milk.</title>
        <authorList>
            <person name="Ruckert C."/>
            <person name="Albersmeier A."/>
            <person name="Lipski A."/>
            <person name="Kalinowski J."/>
        </authorList>
    </citation>
    <scope>NUCLEOTIDE SEQUENCE [LARGE SCALE GENOMIC DNA]</scope>
    <source>
        <strain evidence="10 11">RW2-5</strain>
    </source>
</reference>
<name>A0A0K2GZW3_9CORY</name>
<accession>A0A0K2GZW3</accession>
<keyword evidence="10" id="KW-0067">ATP-binding</keyword>
<dbReference type="Pfam" id="PF07499">
    <property type="entry name" value="RuvA_C"/>
    <property type="match status" value="1"/>
</dbReference>
<feature type="domain" description="DNA helicase Holliday junction RuvA type" evidence="8">
    <location>
        <begin position="1"/>
        <end position="61"/>
    </location>
</feature>
<dbReference type="CDD" id="cd14332">
    <property type="entry name" value="UBA_RuvA_C"/>
    <property type="match status" value="1"/>
</dbReference>
<evidence type="ECO:0000256" key="5">
    <source>
        <dbReference type="ARBA" id="ARBA00023204"/>
    </source>
</evidence>
<dbReference type="GO" id="GO:0009378">
    <property type="term" value="F:four-way junction helicase activity"/>
    <property type="evidence" value="ECO:0007669"/>
    <property type="project" value="InterPro"/>
</dbReference>
<proteinExistence type="inferred from homology"/>
<evidence type="ECO:0000256" key="3">
    <source>
        <dbReference type="ARBA" id="ARBA00023125"/>
    </source>
</evidence>
<dbReference type="GO" id="GO:0048476">
    <property type="term" value="C:Holliday junction resolvase complex"/>
    <property type="evidence" value="ECO:0007669"/>
    <property type="project" value="UniProtKB-UniRule"/>
</dbReference>
<dbReference type="InterPro" id="IPR000085">
    <property type="entry name" value="RuvA"/>
</dbReference>
<dbReference type="GO" id="GO:0009379">
    <property type="term" value="C:Holliday junction helicase complex"/>
    <property type="evidence" value="ECO:0007669"/>
    <property type="project" value="InterPro"/>
</dbReference>
<comment type="subunit">
    <text evidence="6">Homotetramer. Forms an RuvA(8)-RuvB(12)-Holliday junction (HJ) complex. HJ DNA is sandwiched between 2 RuvA tetramers; dsDNA enters through RuvA and exits via RuvB. An RuvB hexamer assembles on each DNA strand where it exits the tetramer. Each RuvB hexamer is contacted by two RuvA subunits (via domain III) on 2 adjacent RuvB subunits; this complex drives branch migration. In the full resolvosome a probable DNA-RuvA(4)-RuvB(12)-RuvC(2) complex forms which resolves the HJ.</text>
</comment>
<keyword evidence="10" id="KW-0347">Helicase</keyword>
<dbReference type="GO" id="GO:0000400">
    <property type="term" value="F:four-way junction DNA binding"/>
    <property type="evidence" value="ECO:0007669"/>
    <property type="project" value="UniProtKB-UniRule"/>
</dbReference>
<dbReference type="Gene3D" id="1.10.150.20">
    <property type="entry name" value="5' to 3' exonuclease, C-terminal subdomain"/>
    <property type="match status" value="1"/>
</dbReference>
<dbReference type="InterPro" id="IPR013849">
    <property type="entry name" value="DNA_helicase_Holl-junc_RuvA_I"/>
</dbReference>
<dbReference type="OrthoDB" id="5293449at2"/>
<dbReference type="AlphaFoldDB" id="A0A0K2GZW3"/>
<keyword evidence="11" id="KW-1185">Reference proteome</keyword>
<dbReference type="SUPFAM" id="SSF46929">
    <property type="entry name" value="DNA helicase RuvA subunit, C-terminal domain"/>
    <property type="match status" value="1"/>
</dbReference>
<comment type="similarity">
    <text evidence="6">Belongs to the RuvA family.</text>
</comment>
<evidence type="ECO:0000313" key="11">
    <source>
        <dbReference type="Proteomes" id="UP000058446"/>
    </source>
</evidence>
<dbReference type="KEGG" id="clw:CLAC_05890"/>
<dbReference type="Pfam" id="PF01330">
    <property type="entry name" value="RuvA_N"/>
    <property type="match status" value="1"/>
</dbReference>
<keyword evidence="10" id="KW-0547">Nucleotide-binding</keyword>
<comment type="subcellular location">
    <subcellularLocation>
        <location evidence="6">Cytoplasm</location>
    </subcellularLocation>
</comment>
<dbReference type="InterPro" id="IPR036267">
    <property type="entry name" value="RuvA_C_sf"/>
</dbReference>
<dbReference type="InterPro" id="IPR010994">
    <property type="entry name" value="RuvA_2-like"/>
</dbReference>
<evidence type="ECO:0000256" key="1">
    <source>
        <dbReference type="ARBA" id="ARBA00022490"/>
    </source>
</evidence>
<evidence type="ECO:0000256" key="6">
    <source>
        <dbReference type="HAMAP-Rule" id="MF_00031"/>
    </source>
</evidence>
<dbReference type="HAMAP" id="MF_00031">
    <property type="entry name" value="DNA_HJ_migration_RuvA"/>
    <property type="match status" value="1"/>
</dbReference>
<evidence type="ECO:0000259" key="8">
    <source>
        <dbReference type="Pfam" id="PF01330"/>
    </source>
</evidence>
<comment type="domain">
    <text evidence="6">Has three domains with a flexible linker between the domains II and III and assumes an 'L' shape. Domain III is highly mobile and contacts RuvB.</text>
</comment>
<dbReference type="Gene3D" id="2.40.50.140">
    <property type="entry name" value="Nucleic acid-binding proteins"/>
    <property type="match status" value="1"/>
</dbReference>
<feature type="domain" description="Holliday junction DNA helicase RuvA C-terminal" evidence="9">
    <location>
        <begin position="163"/>
        <end position="207"/>
    </location>
</feature>
<evidence type="ECO:0000256" key="4">
    <source>
        <dbReference type="ARBA" id="ARBA00023172"/>
    </source>
</evidence>
<dbReference type="SUPFAM" id="SSF47781">
    <property type="entry name" value="RuvA domain 2-like"/>
    <property type="match status" value="1"/>
</dbReference>
<keyword evidence="4 6" id="KW-0233">DNA recombination</keyword>
<keyword evidence="1 6" id="KW-0963">Cytoplasm</keyword>
<dbReference type="STRING" id="1408189.CLAC_05890"/>
<keyword evidence="3 6" id="KW-0238">DNA-binding</keyword>
<keyword evidence="10" id="KW-0378">Hydrolase</keyword>
<comment type="function">
    <text evidence="6">The RuvA-RuvB-RuvC complex processes Holliday junction (HJ) DNA during genetic recombination and DNA repair, while the RuvA-RuvB complex plays an important role in the rescue of blocked DNA replication forks via replication fork reversal (RFR). RuvA specifically binds to HJ cruciform DNA, conferring on it an open structure. The RuvB hexamer acts as an ATP-dependent pump, pulling dsDNA into and through the RuvAB complex. HJ branch migration allows RuvC to scan DNA until it finds its consensus sequence, where it cleaves and resolves the cruciform DNA.</text>
</comment>
<keyword evidence="5 6" id="KW-0234">DNA repair</keyword>
<keyword evidence="7" id="KW-0175">Coiled coil</keyword>
<dbReference type="Pfam" id="PF14520">
    <property type="entry name" value="HHH_5"/>
    <property type="match status" value="1"/>
</dbReference>
<protein>
    <recommendedName>
        <fullName evidence="6">Holliday junction branch migration complex subunit RuvA</fullName>
    </recommendedName>
</protein>
<keyword evidence="2 6" id="KW-0227">DNA damage</keyword>
<comment type="caution">
    <text evidence="6">Lacks conserved residue(s) required for the propagation of feature annotation.</text>
</comment>
<dbReference type="Proteomes" id="UP000058446">
    <property type="component" value="Chromosome"/>
</dbReference>
<evidence type="ECO:0000313" key="10">
    <source>
        <dbReference type="EMBL" id="ALA67325.1"/>
    </source>
</evidence>
<gene>
    <name evidence="6" type="primary">ruvA</name>
    <name evidence="10" type="ORF">CLAC_05890</name>
</gene>
<dbReference type="GO" id="GO:0006310">
    <property type="term" value="P:DNA recombination"/>
    <property type="evidence" value="ECO:0007669"/>
    <property type="project" value="UniProtKB-UniRule"/>
</dbReference>
<sequence length="209" mass="21610">MIASLRGEVVDLGGNYCVIECAGVGYLVSITARLASRLTRHEETLLLTTMAVREDAMTLYGFENTQEREMFALLRTVSTVGPKVAMAILAVLSPADIAHAVATKNAKALQAASGVGKRLAERLLVELKDKVEVFEDRAEIAGEDSQAGAGGIAAAGVALKADMAQVVGALVGLGFPEVEANSAAEAVVAADPTLDTSMALKAALKVLGN</sequence>
<dbReference type="NCBIfam" id="TIGR00084">
    <property type="entry name" value="ruvA"/>
    <property type="match status" value="1"/>
</dbReference>
<feature type="coiled-coil region" evidence="7">
    <location>
        <begin position="117"/>
        <end position="144"/>
    </location>
</feature>